<feature type="region of interest" description="Disordered" evidence="1">
    <location>
        <begin position="1"/>
        <end position="48"/>
    </location>
</feature>
<gene>
    <name evidence="2" type="ORF">BT96DRAFT_971821</name>
</gene>
<sequence>MCKKNKVADPSQPWSRGNLVKRKETYNNNESWRNQPSTKVPEKKNVDDSVEEAAEGNGVTCPGCNKYKITRCGDDHSSVHYWSSGKSKRICLSCKRNETIGQCSQCGEIRPLVLGKLFDSKMCGSCKEDKQRKRCASCHNVKVTGRESKHLVDKEGKPASICKACADKEGDMKKCGNPKCRKMAITTVRSKVHFEDGAAIQGKYICSTCHHHEKTGECPICKAHAPLDCTSIKHFNRETRLGVTVGHKFTYGLFNLHCVLDL</sequence>
<dbReference type="AlphaFoldDB" id="A0A6A4I9L7"/>
<evidence type="ECO:0000313" key="3">
    <source>
        <dbReference type="Proteomes" id="UP000799118"/>
    </source>
</evidence>
<feature type="compositionally biased region" description="Polar residues" evidence="1">
    <location>
        <begin position="26"/>
        <end position="38"/>
    </location>
</feature>
<proteinExistence type="predicted"/>
<keyword evidence="3" id="KW-1185">Reference proteome</keyword>
<evidence type="ECO:0000256" key="1">
    <source>
        <dbReference type="SAM" id="MobiDB-lite"/>
    </source>
</evidence>
<organism evidence="2 3">
    <name type="scientific">Gymnopus androsaceus JB14</name>
    <dbReference type="NCBI Taxonomy" id="1447944"/>
    <lineage>
        <taxon>Eukaryota</taxon>
        <taxon>Fungi</taxon>
        <taxon>Dikarya</taxon>
        <taxon>Basidiomycota</taxon>
        <taxon>Agaricomycotina</taxon>
        <taxon>Agaricomycetes</taxon>
        <taxon>Agaricomycetidae</taxon>
        <taxon>Agaricales</taxon>
        <taxon>Marasmiineae</taxon>
        <taxon>Omphalotaceae</taxon>
        <taxon>Gymnopus</taxon>
    </lineage>
</organism>
<protein>
    <submittedName>
        <fullName evidence="2">Uncharacterized protein</fullName>
    </submittedName>
</protein>
<dbReference type="Proteomes" id="UP000799118">
    <property type="component" value="Unassembled WGS sequence"/>
</dbReference>
<evidence type="ECO:0000313" key="2">
    <source>
        <dbReference type="EMBL" id="KAE9406543.1"/>
    </source>
</evidence>
<name>A0A6A4I9L7_9AGAR</name>
<accession>A0A6A4I9L7</accession>
<reference evidence="2" key="1">
    <citation type="journal article" date="2019" name="Environ. Microbiol.">
        <title>Fungal ecological strategies reflected in gene transcription - a case study of two litter decomposers.</title>
        <authorList>
            <person name="Barbi F."/>
            <person name="Kohler A."/>
            <person name="Barry K."/>
            <person name="Baskaran P."/>
            <person name="Daum C."/>
            <person name="Fauchery L."/>
            <person name="Ihrmark K."/>
            <person name="Kuo A."/>
            <person name="LaButti K."/>
            <person name="Lipzen A."/>
            <person name="Morin E."/>
            <person name="Grigoriev I.V."/>
            <person name="Henrissat B."/>
            <person name="Lindahl B."/>
            <person name="Martin F."/>
        </authorList>
    </citation>
    <scope>NUCLEOTIDE SEQUENCE</scope>
    <source>
        <strain evidence="2">JB14</strain>
    </source>
</reference>
<dbReference type="EMBL" id="ML769401">
    <property type="protein sequence ID" value="KAE9406543.1"/>
    <property type="molecule type" value="Genomic_DNA"/>
</dbReference>